<gene>
    <name evidence="2" type="ORF">Agabi119p4_380</name>
</gene>
<dbReference type="AlphaFoldDB" id="A0A8H7FAE8"/>
<accession>A0A8H7FAE8</accession>
<reference evidence="2 3" key="1">
    <citation type="journal article" name="Sci. Rep.">
        <title>Telomere-to-telomere assembled and centromere annotated genomes of the two main subspecies of the button mushroom Agaricus bisporus reveal especially polymorphic chromosome ends.</title>
        <authorList>
            <person name="Sonnenberg A.S.M."/>
            <person name="Sedaghat-Telgerd N."/>
            <person name="Lavrijssen B."/>
            <person name="Ohm R.A."/>
            <person name="Hendrickx P.M."/>
            <person name="Scholtmeijer K."/>
            <person name="Baars J.J.P."/>
            <person name="van Peer A."/>
        </authorList>
    </citation>
    <scope>NUCLEOTIDE SEQUENCE [LARGE SCALE GENOMIC DNA]</scope>
    <source>
        <strain evidence="2 3">H119_p4</strain>
    </source>
</reference>
<feature type="compositionally biased region" description="Polar residues" evidence="1">
    <location>
        <begin position="208"/>
        <end position="222"/>
    </location>
</feature>
<dbReference type="EMBL" id="JABXXO010000001">
    <property type="protein sequence ID" value="KAF7784215.1"/>
    <property type="molecule type" value="Genomic_DNA"/>
</dbReference>
<organism evidence="2 3">
    <name type="scientific">Agaricus bisporus var. burnettii</name>
    <dbReference type="NCBI Taxonomy" id="192524"/>
    <lineage>
        <taxon>Eukaryota</taxon>
        <taxon>Fungi</taxon>
        <taxon>Dikarya</taxon>
        <taxon>Basidiomycota</taxon>
        <taxon>Agaricomycotina</taxon>
        <taxon>Agaricomycetes</taxon>
        <taxon>Agaricomycetidae</taxon>
        <taxon>Agaricales</taxon>
        <taxon>Agaricineae</taxon>
        <taxon>Agaricaceae</taxon>
        <taxon>Agaricus</taxon>
    </lineage>
</organism>
<evidence type="ECO:0000313" key="2">
    <source>
        <dbReference type="EMBL" id="KAF7784215.1"/>
    </source>
</evidence>
<name>A0A8H7FAE8_AGABI</name>
<feature type="compositionally biased region" description="Acidic residues" evidence="1">
    <location>
        <begin position="1"/>
        <end position="12"/>
    </location>
</feature>
<evidence type="ECO:0000256" key="1">
    <source>
        <dbReference type="SAM" id="MobiDB-lite"/>
    </source>
</evidence>
<dbReference type="Proteomes" id="UP000629468">
    <property type="component" value="Unassembled WGS sequence"/>
</dbReference>
<protein>
    <submittedName>
        <fullName evidence="2">Uncharacterized protein</fullName>
    </submittedName>
</protein>
<feature type="compositionally biased region" description="Basic residues" evidence="1">
    <location>
        <begin position="174"/>
        <end position="188"/>
    </location>
</feature>
<feature type="region of interest" description="Disordered" evidence="1">
    <location>
        <begin position="1"/>
        <end position="50"/>
    </location>
</feature>
<sequence length="328" mass="37022">MDSTESEPDVDALTEHQKRRQTSLTDSPGSVPPSFPFSDDERPKTRRVNPQRLALRLGPDLVAEMEALIFPGAKMPTFATRKDFQERYCVDRRHIYDYFHSRGLRVAKEDKHTNLKRVKAIKAEKPAPSAPLTPPYSLTENLQSSSRHSSPETPRYCQEARAPKRAATYPNTRPPKRKKQIMPKRRASMNRNIQSSVSALPPMHAISSPATLTPPLESTSTAPDGINDTYWVSDSGRIGQLLDSESLSTIGDSPDDDLMTPMESSWALDQYNNLYDFSNEYYPGMHDTPLYHSQDTFIHFPGYAPLDMQTNPLAGEKVETSLQRNLEN</sequence>
<proteinExistence type="predicted"/>
<feature type="region of interest" description="Disordered" evidence="1">
    <location>
        <begin position="207"/>
        <end position="228"/>
    </location>
</feature>
<feature type="compositionally biased region" description="Polar residues" evidence="1">
    <location>
        <begin position="136"/>
        <end position="152"/>
    </location>
</feature>
<evidence type="ECO:0000313" key="3">
    <source>
        <dbReference type="Proteomes" id="UP000629468"/>
    </source>
</evidence>
<feature type="region of interest" description="Disordered" evidence="1">
    <location>
        <begin position="120"/>
        <end position="188"/>
    </location>
</feature>
<comment type="caution">
    <text evidence="2">The sequence shown here is derived from an EMBL/GenBank/DDBJ whole genome shotgun (WGS) entry which is preliminary data.</text>
</comment>